<dbReference type="PIRSF" id="PIRSF005962">
    <property type="entry name" value="Pept_M20D_amidohydro"/>
    <property type="match status" value="1"/>
</dbReference>
<dbReference type="InterPro" id="IPR011650">
    <property type="entry name" value="Peptidase_M20_dimer"/>
</dbReference>
<evidence type="ECO:0000313" key="2">
    <source>
        <dbReference type="EMBL" id="GHI24995.1"/>
    </source>
</evidence>
<proteinExistence type="predicted"/>
<dbReference type="Pfam" id="PF07687">
    <property type="entry name" value="M20_dimer"/>
    <property type="match status" value="1"/>
</dbReference>
<dbReference type="InterPro" id="IPR036264">
    <property type="entry name" value="Bact_exopeptidase_dim_dom"/>
</dbReference>
<dbReference type="CDD" id="cd03886">
    <property type="entry name" value="M20_Acy1"/>
    <property type="match status" value="1"/>
</dbReference>
<gene>
    <name evidence="2" type="ORF">Shyd_63660</name>
</gene>
<dbReference type="PANTHER" id="PTHR11014:SF63">
    <property type="entry name" value="METALLOPEPTIDASE, PUTATIVE (AFU_ORTHOLOGUE AFUA_6G09600)-RELATED"/>
    <property type="match status" value="1"/>
</dbReference>
<sequence>MRTPFIGRIGTIPAMFTHSDALAHADTLIPLRHDLHRAPELGLDLPLTQRRVLDALAGLPLEITLGERLSSVTAVLRGGRPGPAVLLRGDMDALPVQEDTGVPYASELPGRMHACGHDLHTAGLVGAARLLAARRDELPGDVVFMFQPGEEGMGGAGLMIEEGVLDAAGDRVVAAYALHVTSTLLPTGYAAVRPGPMLAASDSVTVTVRGAGGHGSSPHSAKDPVPALCEIVTALQTMVTRTVDVFDPAVVTVGSLHAGSAGNVIPETAVLEATVRSFSTATQAAVRAGVERTVHGIAAAHGVEADLDYRENYPVTENDPAEAAFALRTARGLLGADHAFEAPRPLTGSEDFSLVLREVPGAYLGIGACPPDRDPATAPMNHAPQAVFDDRAVLDAAVLLAELAARRLQEAAEDPA</sequence>
<dbReference type="SUPFAM" id="SSF55031">
    <property type="entry name" value="Bacterial exopeptidase dimerisation domain"/>
    <property type="match status" value="1"/>
</dbReference>
<dbReference type="Pfam" id="PF01546">
    <property type="entry name" value="Peptidase_M20"/>
    <property type="match status" value="1"/>
</dbReference>
<accession>A0ABQ3PIZ7</accession>
<dbReference type="Gene3D" id="3.30.70.360">
    <property type="match status" value="1"/>
</dbReference>
<dbReference type="Gene3D" id="3.40.630.10">
    <property type="entry name" value="Zn peptidases"/>
    <property type="match status" value="1"/>
</dbReference>
<dbReference type="PANTHER" id="PTHR11014">
    <property type="entry name" value="PEPTIDASE M20 FAMILY MEMBER"/>
    <property type="match status" value="1"/>
</dbReference>
<evidence type="ECO:0000259" key="1">
    <source>
        <dbReference type="Pfam" id="PF07687"/>
    </source>
</evidence>
<organism evidence="2 3">
    <name type="scientific">Streptomyces hydrogenans</name>
    <dbReference type="NCBI Taxonomy" id="1873719"/>
    <lineage>
        <taxon>Bacteria</taxon>
        <taxon>Bacillati</taxon>
        <taxon>Actinomycetota</taxon>
        <taxon>Actinomycetes</taxon>
        <taxon>Kitasatosporales</taxon>
        <taxon>Streptomycetaceae</taxon>
        <taxon>Streptomyces</taxon>
    </lineage>
</organism>
<dbReference type="Proteomes" id="UP001052739">
    <property type="component" value="Unassembled WGS sequence"/>
</dbReference>
<dbReference type="EMBL" id="BNDW01000068">
    <property type="protein sequence ID" value="GHI24995.1"/>
    <property type="molecule type" value="Genomic_DNA"/>
</dbReference>
<keyword evidence="3" id="KW-1185">Reference proteome</keyword>
<name>A0ABQ3PIZ7_9ACTN</name>
<dbReference type="InterPro" id="IPR002933">
    <property type="entry name" value="Peptidase_M20"/>
</dbReference>
<dbReference type="NCBIfam" id="TIGR01891">
    <property type="entry name" value="amidohydrolases"/>
    <property type="match status" value="1"/>
</dbReference>
<protein>
    <submittedName>
        <fullName evidence="2">Amidohydrolase</fullName>
    </submittedName>
</protein>
<dbReference type="InterPro" id="IPR017439">
    <property type="entry name" value="Amidohydrolase"/>
</dbReference>
<reference evidence="2" key="1">
    <citation type="submission" date="2024-05" db="EMBL/GenBank/DDBJ databases">
        <title>Whole genome shotgun sequence of Streptomyces hydrogenans NBRC 13475.</title>
        <authorList>
            <person name="Komaki H."/>
            <person name="Tamura T."/>
        </authorList>
    </citation>
    <scope>NUCLEOTIDE SEQUENCE</scope>
    <source>
        <strain evidence="2">NBRC 13475</strain>
    </source>
</reference>
<comment type="caution">
    <text evidence="2">The sequence shown here is derived from an EMBL/GenBank/DDBJ whole genome shotgun (WGS) entry which is preliminary data.</text>
</comment>
<dbReference type="SUPFAM" id="SSF53187">
    <property type="entry name" value="Zn-dependent exopeptidases"/>
    <property type="match status" value="1"/>
</dbReference>
<feature type="domain" description="Peptidase M20 dimerisation" evidence="1">
    <location>
        <begin position="203"/>
        <end position="290"/>
    </location>
</feature>
<evidence type="ECO:0000313" key="3">
    <source>
        <dbReference type="Proteomes" id="UP001052739"/>
    </source>
</evidence>